<dbReference type="RefSeq" id="WP_073149987.1">
    <property type="nucleotide sequence ID" value="NZ_FQYY01000004.1"/>
</dbReference>
<reference evidence="2 3" key="1">
    <citation type="submission" date="2016-11" db="EMBL/GenBank/DDBJ databases">
        <authorList>
            <person name="Jaros S."/>
            <person name="Januszkiewicz K."/>
            <person name="Wedrychowicz H."/>
        </authorList>
    </citation>
    <scope>NUCLEOTIDE SEQUENCE [LARGE SCALE GENOMIC DNA]</scope>
    <source>
        <strain evidence="2 3">DSM 21425</strain>
    </source>
</reference>
<accession>A0A1M6E105</accession>
<keyword evidence="1" id="KW-1133">Transmembrane helix</keyword>
<gene>
    <name evidence="2" type="ORF">SAMN04488096_104295</name>
</gene>
<dbReference type="Proteomes" id="UP000184225">
    <property type="component" value="Unassembled WGS sequence"/>
</dbReference>
<dbReference type="OrthoDB" id="1448061at2"/>
<feature type="transmembrane region" description="Helical" evidence="1">
    <location>
        <begin position="31"/>
        <end position="48"/>
    </location>
</feature>
<organism evidence="2 3">
    <name type="scientific">Mesonia phycicola</name>
    <dbReference type="NCBI Taxonomy" id="579105"/>
    <lineage>
        <taxon>Bacteria</taxon>
        <taxon>Pseudomonadati</taxon>
        <taxon>Bacteroidota</taxon>
        <taxon>Flavobacteriia</taxon>
        <taxon>Flavobacteriales</taxon>
        <taxon>Flavobacteriaceae</taxon>
        <taxon>Mesonia</taxon>
    </lineage>
</organism>
<protein>
    <submittedName>
        <fullName evidence="2">Uncharacterized protein</fullName>
    </submittedName>
</protein>
<dbReference type="STRING" id="579105.SAMN04488096_104295"/>
<evidence type="ECO:0000256" key="1">
    <source>
        <dbReference type="SAM" id="Phobius"/>
    </source>
</evidence>
<sequence length="64" mass="7352">MSTNKQLLATCLIVIGGVLLIYSMMYDTTSVYIKVVGIIFLMFGLFRATRVWVDDNKKEEEENE</sequence>
<feature type="transmembrane region" description="Helical" evidence="1">
    <location>
        <begin position="7"/>
        <end position="25"/>
    </location>
</feature>
<name>A0A1M6E105_9FLAO</name>
<evidence type="ECO:0000313" key="2">
    <source>
        <dbReference type="EMBL" id="SHI79187.1"/>
    </source>
</evidence>
<keyword evidence="3" id="KW-1185">Reference proteome</keyword>
<proteinExistence type="predicted"/>
<keyword evidence="1" id="KW-0472">Membrane</keyword>
<dbReference type="EMBL" id="FQYY01000004">
    <property type="protein sequence ID" value="SHI79187.1"/>
    <property type="molecule type" value="Genomic_DNA"/>
</dbReference>
<evidence type="ECO:0000313" key="3">
    <source>
        <dbReference type="Proteomes" id="UP000184225"/>
    </source>
</evidence>
<dbReference type="AlphaFoldDB" id="A0A1M6E105"/>
<keyword evidence="1" id="KW-0812">Transmembrane</keyword>